<proteinExistence type="predicted"/>
<dbReference type="EMBL" id="FOMR01000016">
    <property type="protein sequence ID" value="SFE43417.1"/>
    <property type="molecule type" value="Genomic_DNA"/>
</dbReference>
<reference evidence="3" key="1">
    <citation type="submission" date="2016-10" db="EMBL/GenBank/DDBJ databases">
        <authorList>
            <person name="Varghese N."/>
            <person name="Submissions S."/>
        </authorList>
    </citation>
    <scope>NUCLEOTIDE SEQUENCE [LARGE SCALE GENOMIC DNA]</scope>
    <source>
        <strain evidence="3">DSM 22530</strain>
    </source>
</reference>
<sequence>MSEENKNRNKDKNTQNNKNRFVKQKPDADDVELAEDREFLNLENKRNKRHRKK</sequence>
<dbReference type="AlphaFoldDB" id="A0A1I2AI75"/>
<evidence type="ECO:0000313" key="2">
    <source>
        <dbReference type="EMBL" id="SFE43417.1"/>
    </source>
</evidence>
<feature type="compositionally biased region" description="Basic and acidic residues" evidence="1">
    <location>
        <begin position="24"/>
        <end position="45"/>
    </location>
</feature>
<organism evidence="2 3">
    <name type="scientific">Lentibacillus persicus</name>
    <dbReference type="NCBI Taxonomy" id="640948"/>
    <lineage>
        <taxon>Bacteria</taxon>
        <taxon>Bacillati</taxon>
        <taxon>Bacillota</taxon>
        <taxon>Bacilli</taxon>
        <taxon>Bacillales</taxon>
        <taxon>Bacillaceae</taxon>
        <taxon>Lentibacillus</taxon>
    </lineage>
</organism>
<keyword evidence="3" id="KW-1185">Reference proteome</keyword>
<gene>
    <name evidence="2" type="ORF">SAMN05216238_1165</name>
</gene>
<dbReference type="Proteomes" id="UP000199474">
    <property type="component" value="Unassembled WGS sequence"/>
</dbReference>
<protein>
    <recommendedName>
        <fullName evidence="4">YfhD-like protein</fullName>
    </recommendedName>
</protein>
<feature type="region of interest" description="Disordered" evidence="1">
    <location>
        <begin position="1"/>
        <end position="53"/>
    </location>
</feature>
<evidence type="ECO:0000256" key="1">
    <source>
        <dbReference type="SAM" id="MobiDB-lite"/>
    </source>
</evidence>
<evidence type="ECO:0000313" key="3">
    <source>
        <dbReference type="Proteomes" id="UP000199474"/>
    </source>
</evidence>
<dbReference type="RefSeq" id="WP_177183473.1">
    <property type="nucleotide sequence ID" value="NZ_FOMR01000016.1"/>
</dbReference>
<feature type="compositionally biased region" description="Basic and acidic residues" evidence="1">
    <location>
        <begin position="1"/>
        <end position="13"/>
    </location>
</feature>
<accession>A0A1I2AI75</accession>
<evidence type="ECO:0008006" key="4">
    <source>
        <dbReference type="Google" id="ProtNLM"/>
    </source>
</evidence>
<name>A0A1I2AI75_9BACI</name>